<accession>A0AAE3G288</accession>
<evidence type="ECO:0000313" key="1">
    <source>
        <dbReference type="EMBL" id="MCL9818374.1"/>
    </source>
</evidence>
<protein>
    <submittedName>
        <fullName evidence="1">Uncharacterized protein</fullName>
    </submittedName>
</protein>
<sequence>MNSELSKGQLKDISDGVAPHRHKEVEHLIERFELEEDAETEIELDGNTSEKVYEILKYVEVEERREIIQHLINKEAPLRKEVLEKLRDGLRGSNLELDQDDDGYYELVHPVSEPAQQEKKQHRSYIEQHAPIRTVAFLERARKELAQGRNAEALWYGRNALEKMTYEDCHYKNGLAELAKKSVALIDREQHHNDGNTYDYEMLANPYNYCSTIGAHPDNVGSATNLQAKTGLVQVEQAVYFVLKKGEEADEKEVNLGRWNFSRLY</sequence>
<name>A0AAE3G288_9EURY</name>
<proteinExistence type="predicted"/>
<reference evidence="1" key="1">
    <citation type="journal article" date="2022" name="Syst. Appl. Microbiol.">
        <title>Natronocalculus amylovorans gen. nov., sp. nov., and Natranaeroarchaeum aerophilus sp. nov., dominant culturable amylolytic natronoarchaea from hypersaline soda lakes in southwestern Siberia.</title>
        <authorList>
            <person name="Sorokin D.Y."/>
            <person name="Elcheninov A.G."/>
            <person name="Khizhniak T.V."/>
            <person name="Koenen M."/>
            <person name="Bale N.J."/>
            <person name="Damste J.S.S."/>
            <person name="Kublanov I.V."/>
        </authorList>
    </citation>
    <scope>NUCLEOTIDE SEQUENCE</scope>
    <source>
        <strain evidence="1">AArc-St2</strain>
    </source>
</reference>
<gene>
    <name evidence="1" type="ORF">AArcSt2_15635</name>
</gene>
<dbReference type="RefSeq" id="WP_250585952.1">
    <property type="nucleotide sequence ID" value="NZ_JAKRVX010000010.1"/>
</dbReference>
<reference evidence="1" key="2">
    <citation type="submission" date="2022-02" db="EMBL/GenBank/DDBJ databases">
        <authorList>
            <person name="Elcheninov A.G."/>
            <person name="Sorokin D.Y."/>
            <person name="Kublanov I.V."/>
        </authorList>
    </citation>
    <scope>NUCLEOTIDE SEQUENCE</scope>
    <source>
        <strain evidence="1">AArc-St2</strain>
        <plasmid evidence="1">pAArc-St2</plasmid>
    </source>
</reference>
<dbReference type="AlphaFoldDB" id="A0AAE3G288"/>
<dbReference type="EMBL" id="JAKRVX010000010">
    <property type="protein sequence ID" value="MCL9818374.1"/>
    <property type="molecule type" value="Genomic_DNA"/>
</dbReference>
<comment type="caution">
    <text evidence="1">The sequence shown here is derived from an EMBL/GenBank/DDBJ whole genome shotgun (WGS) entry which is preliminary data.</text>
</comment>
<organism evidence="1 2">
    <name type="scientific">Natronocalculus amylovorans</name>
    <dbReference type="NCBI Taxonomy" id="2917812"/>
    <lineage>
        <taxon>Archaea</taxon>
        <taxon>Methanobacteriati</taxon>
        <taxon>Methanobacteriota</taxon>
        <taxon>Stenosarchaea group</taxon>
        <taxon>Halobacteria</taxon>
        <taxon>Halobacteriales</taxon>
        <taxon>Haloferacaceae</taxon>
        <taxon>Natronocalculus</taxon>
    </lineage>
</organism>
<evidence type="ECO:0000313" key="2">
    <source>
        <dbReference type="Proteomes" id="UP001203207"/>
    </source>
</evidence>
<dbReference type="Proteomes" id="UP001203207">
    <property type="component" value="Unassembled WGS sequence"/>
</dbReference>
<keyword evidence="2" id="KW-1185">Reference proteome</keyword>
<geneLocation type="plasmid" evidence="1">
    <name>pAArc-St2</name>
</geneLocation>
<keyword evidence="1" id="KW-0614">Plasmid</keyword>